<protein>
    <recommendedName>
        <fullName evidence="3">HNH nuclease domain-containing protein</fullName>
    </recommendedName>
</protein>
<gene>
    <name evidence="1" type="ordered locus">LILAB_03100</name>
</gene>
<dbReference type="AlphaFoldDB" id="F8CHY8"/>
<dbReference type="eggNOG" id="COG1403">
    <property type="taxonomic scope" value="Bacteria"/>
</dbReference>
<accession>F8CHY8</accession>
<dbReference type="Gene3D" id="1.10.30.50">
    <property type="match status" value="1"/>
</dbReference>
<evidence type="ECO:0000313" key="2">
    <source>
        <dbReference type="Proteomes" id="UP000000488"/>
    </source>
</evidence>
<sequence length="268" mass="30765">MIQLPDRPLSRRATQQLARWQAEVDALASHAERSAAAKRLFKQRNTARNQTFVEIRRQLTTMCSGAQRCGYCEDSAADEVEHIWPKDLYPEWVFAWRNYLYACGPCNGPKSSKFAIFPHRSRSPVEVSRAHRGAPKAPPKGMPALIDPRTEDPMAFLILDLQGTFFFEPLGRTGTRDFARADYTRSLLRLNRELLSLARAEAFSAYRARLREYITLRDEGASSLALRLHVTAIQRAAHPTVWREMQRQQRRLPALRALFRKAPEAMGW</sequence>
<dbReference type="Proteomes" id="UP000000488">
    <property type="component" value="Chromosome"/>
</dbReference>
<dbReference type="EMBL" id="CP002830">
    <property type="protein sequence ID" value="AEI62545.1"/>
    <property type="molecule type" value="Genomic_DNA"/>
</dbReference>
<dbReference type="HOGENOM" id="CLU_1037553_0_0_7"/>
<organism evidence="1 2">
    <name type="scientific">Myxococcus fulvus (strain ATCC BAA-855 / HW-1)</name>
    <dbReference type="NCBI Taxonomy" id="483219"/>
    <lineage>
        <taxon>Bacteria</taxon>
        <taxon>Pseudomonadati</taxon>
        <taxon>Myxococcota</taxon>
        <taxon>Myxococcia</taxon>
        <taxon>Myxococcales</taxon>
        <taxon>Cystobacterineae</taxon>
        <taxon>Myxococcaceae</taxon>
        <taxon>Myxococcus</taxon>
    </lineage>
</organism>
<evidence type="ECO:0008006" key="3">
    <source>
        <dbReference type="Google" id="ProtNLM"/>
    </source>
</evidence>
<name>F8CHY8_MYXFH</name>
<dbReference type="KEGG" id="mfu:LILAB_03100"/>
<dbReference type="STRING" id="483219.LILAB_03100"/>
<proteinExistence type="predicted"/>
<reference evidence="1 2" key="1">
    <citation type="journal article" date="2011" name="J. Bacteriol.">
        <title>Genome sequence of the halotolerant marine bacterium Myxococcus fulvus HW-1.</title>
        <authorList>
            <person name="Li Z.F."/>
            <person name="Li X."/>
            <person name="Liu H."/>
            <person name="Liu X."/>
            <person name="Han K."/>
            <person name="Wu Z.H."/>
            <person name="Hu W."/>
            <person name="Li F.F."/>
            <person name="Li Y.Z."/>
        </authorList>
    </citation>
    <scope>NUCLEOTIDE SEQUENCE [LARGE SCALE GENOMIC DNA]</scope>
    <source>
        <strain evidence="2">ATCC BAA-855 / HW-1</strain>
    </source>
</reference>
<evidence type="ECO:0000313" key="1">
    <source>
        <dbReference type="EMBL" id="AEI62545.1"/>
    </source>
</evidence>